<dbReference type="RefSeq" id="WP_092687605.1">
    <property type="nucleotide sequence ID" value="NZ_FNPK01000003.1"/>
</dbReference>
<sequence>MNLIEKIGNIVQAEMITSCLLTTANNPEYFSLNPKQYFNVVDGIVYFYNDDEQQFFEYKPLVECDFEYVLIADLRTAIANHDLTVSNSNQNDKQIDLSIKKDIEDHCTDIGNHISPLTRVIDR</sequence>
<gene>
    <name evidence="1" type="ORF">SAMN05421643_10313</name>
</gene>
<organism evidence="1 2">
    <name type="scientific">Acinetobacter kyonggiensis</name>
    <dbReference type="NCBI Taxonomy" id="595670"/>
    <lineage>
        <taxon>Bacteria</taxon>
        <taxon>Pseudomonadati</taxon>
        <taxon>Pseudomonadota</taxon>
        <taxon>Gammaproteobacteria</taxon>
        <taxon>Moraxellales</taxon>
        <taxon>Moraxellaceae</taxon>
        <taxon>Acinetobacter</taxon>
    </lineage>
</organism>
<dbReference type="Proteomes" id="UP000199035">
    <property type="component" value="Unassembled WGS sequence"/>
</dbReference>
<dbReference type="AlphaFoldDB" id="A0A1H3GRB0"/>
<name>A0A1H3GRB0_9GAMM</name>
<protein>
    <submittedName>
        <fullName evidence="1">Uncharacterized protein</fullName>
    </submittedName>
</protein>
<dbReference type="EMBL" id="FNPK01000003">
    <property type="protein sequence ID" value="SDY05811.1"/>
    <property type="molecule type" value="Genomic_DNA"/>
</dbReference>
<proteinExistence type="predicted"/>
<accession>A0A1H3GRB0</accession>
<reference evidence="2" key="1">
    <citation type="submission" date="2016-10" db="EMBL/GenBank/DDBJ databases">
        <authorList>
            <person name="Varghese N."/>
            <person name="Submissions S."/>
        </authorList>
    </citation>
    <scope>NUCLEOTIDE SEQUENCE [LARGE SCALE GENOMIC DNA]</scope>
    <source>
        <strain evidence="2">ANC 5109</strain>
    </source>
</reference>
<keyword evidence="2" id="KW-1185">Reference proteome</keyword>
<evidence type="ECO:0000313" key="1">
    <source>
        <dbReference type="EMBL" id="SDY05811.1"/>
    </source>
</evidence>
<dbReference type="STRING" id="595670.SAMN05421643_10313"/>
<evidence type="ECO:0000313" key="2">
    <source>
        <dbReference type="Proteomes" id="UP000199035"/>
    </source>
</evidence>